<gene>
    <name evidence="3" type="ORF">Strvi_6033</name>
</gene>
<organism evidence="3 4">
    <name type="scientific">Streptomyces violaceusniger (strain Tu 4113)</name>
    <dbReference type="NCBI Taxonomy" id="653045"/>
    <lineage>
        <taxon>Bacteria</taxon>
        <taxon>Bacillati</taxon>
        <taxon>Actinomycetota</taxon>
        <taxon>Actinomycetes</taxon>
        <taxon>Kitasatosporales</taxon>
        <taxon>Streptomycetaceae</taxon>
        <taxon>Streptomyces</taxon>
        <taxon>Streptomyces violaceusniger group</taxon>
    </lineage>
</organism>
<dbReference type="EMBL" id="CP002994">
    <property type="protein sequence ID" value="AEM85529.1"/>
    <property type="molecule type" value="Genomic_DNA"/>
</dbReference>
<dbReference type="InterPro" id="IPR045745">
    <property type="entry name" value="HTH_58_Actinobacteria-type"/>
</dbReference>
<evidence type="ECO:0000256" key="1">
    <source>
        <dbReference type="SAM" id="MobiDB-lite"/>
    </source>
</evidence>
<reference evidence="3" key="1">
    <citation type="submission" date="2011-08" db="EMBL/GenBank/DDBJ databases">
        <title>Complete sequence of chromosome of Streptomyces violaceusniger Tu 4113.</title>
        <authorList>
            <consortium name="US DOE Joint Genome Institute"/>
            <person name="Lucas S."/>
            <person name="Han J."/>
            <person name="Lapidus A."/>
            <person name="Cheng J.-F."/>
            <person name="Goodwin L."/>
            <person name="Pitluck S."/>
            <person name="Peters L."/>
            <person name="Ivanova N."/>
            <person name="Daligault H."/>
            <person name="Detter J.C."/>
            <person name="Han C."/>
            <person name="Tapia R."/>
            <person name="Land M."/>
            <person name="Hauser L."/>
            <person name="Kyrpides N."/>
            <person name="Ivanova N."/>
            <person name="Pagani I."/>
            <person name="Hagen A."/>
            <person name="Katz L."/>
            <person name="Fiedler H.-P."/>
            <person name="Keasling J."/>
            <person name="Fortman J."/>
            <person name="Woyke T."/>
        </authorList>
    </citation>
    <scope>NUCLEOTIDE SEQUENCE [LARGE SCALE GENOMIC DNA]</scope>
    <source>
        <strain evidence="3">Tu 4113</strain>
    </source>
</reference>
<protein>
    <recommendedName>
        <fullName evidence="2">Helix-turn-helix domain-containing protein</fullName>
    </recommendedName>
</protein>
<accession>G2PGF0</accession>
<evidence type="ECO:0000313" key="4">
    <source>
        <dbReference type="Proteomes" id="UP000008703"/>
    </source>
</evidence>
<feature type="region of interest" description="Disordered" evidence="1">
    <location>
        <begin position="103"/>
        <end position="212"/>
    </location>
</feature>
<dbReference type="Pfam" id="PF19575">
    <property type="entry name" value="HTH_58"/>
    <property type="match status" value="1"/>
</dbReference>
<dbReference type="Proteomes" id="UP000008703">
    <property type="component" value="Chromosome"/>
</dbReference>
<sequence length="262" mass="27947">MDEPREPGRNGSTHWRRLRTSRSSRGSPPIARLWLGWTTPSRLMGWSFLLSSALPLIGLLISSASRMTSSPPSLAGQALSVPGLIQQSVDGIGVLSLREADAGGHRAGPARSQPVGGQPHGPRALLRCTLGHGQPPDVGETGKPLRTERGGSRYSHTRTGFQPTAAAPATAAAKLSTARKASTQQPVPMRSRREEADQRGRARPAGRMPEASLRRWRLHPGLAELTGRSYGFVHRMLSEVGADIRGRGGAAQGNRTTDSRSG</sequence>
<name>G2PGF0_STRV4</name>
<feature type="region of interest" description="Disordered" evidence="1">
    <location>
        <begin position="1"/>
        <end position="29"/>
    </location>
</feature>
<proteinExistence type="predicted"/>
<evidence type="ECO:0000259" key="2">
    <source>
        <dbReference type="Pfam" id="PF19575"/>
    </source>
</evidence>
<keyword evidence="4" id="KW-1185">Reference proteome</keyword>
<feature type="region of interest" description="Disordered" evidence="1">
    <location>
        <begin position="242"/>
        <end position="262"/>
    </location>
</feature>
<feature type="compositionally biased region" description="Low complexity" evidence="1">
    <location>
        <begin position="163"/>
        <end position="183"/>
    </location>
</feature>
<dbReference type="HOGENOM" id="CLU_1061406_0_0_11"/>
<feature type="domain" description="Helix-turn-helix" evidence="2">
    <location>
        <begin position="222"/>
        <end position="251"/>
    </location>
</feature>
<dbReference type="AlphaFoldDB" id="G2PGF0"/>
<evidence type="ECO:0000313" key="3">
    <source>
        <dbReference type="EMBL" id="AEM85529.1"/>
    </source>
</evidence>
<feature type="compositionally biased region" description="Basic and acidic residues" evidence="1">
    <location>
        <begin position="191"/>
        <end position="200"/>
    </location>
</feature>
<dbReference type="KEGG" id="svl:Strvi_6033"/>